<feature type="transmembrane region" description="Helical" evidence="9">
    <location>
        <begin position="227"/>
        <end position="248"/>
    </location>
</feature>
<feature type="region of interest" description="Disordered" evidence="8">
    <location>
        <begin position="633"/>
        <end position="655"/>
    </location>
</feature>
<evidence type="ECO:0000256" key="9">
    <source>
        <dbReference type="SAM" id="Phobius"/>
    </source>
</evidence>
<feature type="compositionally biased region" description="Basic and acidic residues" evidence="8">
    <location>
        <begin position="635"/>
        <end position="655"/>
    </location>
</feature>
<dbReference type="VEuPathDB" id="FungiDB:CXQ87_003616"/>
<dbReference type="AlphaFoldDB" id="A0A2V1AET7"/>
<evidence type="ECO:0000256" key="4">
    <source>
        <dbReference type="ARBA" id="ARBA00022692"/>
    </source>
</evidence>
<feature type="transmembrane region" description="Helical" evidence="9">
    <location>
        <begin position="521"/>
        <end position="540"/>
    </location>
</feature>
<dbReference type="Proteomes" id="UP000244406">
    <property type="component" value="Unassembled WGS sequence"/>
</dbReference>
<dbReference type="GO" id="GO:0005768">
    <property type="term" value="C:endosome"/>
    <property type="evidence" value="ECO:0007669"/>
    <property type="project" value="TreeGrafter"/>
</dbReference>
<keyword evidence="4 9" id="KW-0812">Transmembrane</keyword>
<dbReference type="PANTHER" id="PTHR23501:SF92">
    <property type="entry name" value="GLUTATHIONE EXCHANGER 1-RELATED"/>
    <property type="match status" value="1"/>
</dbReference>
<feature type="transmembrane region" description="Helical" evidence="9">
    <location>
        <begin position="605"/>
        <end position="623"/>
    </location>
</feature>
<evidence type="ECO:0000313" key="11">
    <source>
        <dbReference type="Proteomes" id="UP000244406"/>
    </source>
</evidence>
<evidence type="ECO:0000256" key="8">
    <source>
        <dbReference type="SAM" id="MobiDB-lite"/>
    </source>
</evidence>
<accession>A0A2V1AET7</accession>
<feature type="transmembrane region" description="Helical" evidence="9">
    <location>
        <begin position="348"/>
        <end position="370"/>
    </location>
</feature>
<evidence type="ECO:0000256" key="2">
    <source>
        <dbReference type="ARBA" id="ARBA00008335"/>
    </source>
</evidence>
<dbReference type="GeneID" id="37003616"/>
<feature type="region of interest" description="Disordered" evidence="8">
    <location>
        <begin position="1"/>
        <end position="51"/>
    </location>
</feature>
<name>A0A2V1AET7_9ASCO</name>
<keyword evidence="5 9" id="KW-1133">Transmembrane helix</keyword>
<keyword evidence="7 9" id="KW-0472">Membrane</keyword>
<dbReference type="GO" id="GO:0005774">
    <property type="term" value="C:vacuolar membrane"/>
    <property type="evidence" value="ECO:0007669"/>
    <property type="project" value="TreeGrafter"/>
</dbReference>
<keyword evidence="3" id="KW-0813">Transport</keyword>
<evidence type="ECO:0008006" key="12">
    <source>
        <dbReference type="Google" id="ProtNLM"/>
    </source>
</evidence>
<evidence type="ECO:0000256" key="1">
    <source>
        <dbReference type="ARBA" id="ARBA00004127"/>
    </source>
</evidence>
<dbReference type="GO" id="GO:0005886">
    <property type="term" value="C:plasma membrane"/>
    <property type="evidence" value="ECO:0007669"/>
    <property type="project" value="TreeGrafter"/>
</dbReference>
<feature type="transmembrane region" description="Helical" evidence="9">
    <location>
        <begin position="141"/>
        <end position="159"/>
    </location>
</feature>
<gene>
    <name evidence="10" type="ORF">CXQ87_003616</name>
</gene>
<feature type="transmembrane region" description="Helical" evidence="9">
    <location>
        <begin position="165"/>
        <end position="185"/>
    </location>
</feature>
<feature type="transmembrane region" description="Helical" evidence="9">
    <location>
        <begin position="487"/>
        <end position="509"/>
    </location>
</feature>
<dbReference type="PANTHER" id="PTHR23501">
    <property type="entry name" value="MAJOR FACILITATOR SUPERFAMILY"/>
    <property type="match status" value="1"/>
</dbReference>
<proteinExistence type="inferred from homology"/>
<feature type="transmembrane region" description="Helical" evidence="9">
    <location>
        <begin position="390"/>
        <end position="412"/>
    </location>
</feature>
<dbReference type="GO" id="GO:0015343">
    <property type="term" value="F:siderophore-iron transmembrane transporter activity"/>
    <property type="evidence" value="ECO:0007669"/>
    <property type="project" value="TreeGrafter"/>
</dbReference>
<dbReference type="SUPFAM" id="SSF103473">
    <property type="entry name" value="MFS general substrate transporter"/>
    <property type="match status" value="1"/>
</dbReference>
<feature type="transmembrane region" description="Helical" evidence="9">
    <location>
        <begin position="312"/>
        <end position="336"/>
    </location>
</feature>
<protein>
    <recommendedName>
        <fullName evidence="12">Major facilitator superfamily (MFS) profile domain-containing protein</fullName>
    </recommendedName>
</protein>
<feature type="transmembrane region" description="Helical" evidence="9">
    <location>
        <begin position="110"/>
        <end position="129"/>
    </location>
</feature>
<evidence type="ECO:0000256" key="3">
    <source>
        <dbReference type="ARBA" id="ARBA00022448"/>
    </source>
</evidence>
<dbReference type="InterPro" id="IPR036259">
    <property type="entry name" value="MFS_trans_sf"/>
</dbReference>
<dbReference type="Gene3D" id="1.20.1250.20">
    <property type="entry name" value="MFS general substrate transporter like domains"/>
    <property type="match status" value="2"/>
</dbReference>
<evidence type="ECO:0000313" key="10">
    <source>
        <dbReference type="EMBL" id="PVH15763.1"/>
    </source>
</evidence>
<feature type="transmembrane region" description="Helical" evidence="9">
    <location>
        <begin position="456"/>
        <end position="475"/>
    </location>
</feature>
<feature type="compositionally biased region" description="Basic and acidic residues" evidence="8">
    <location>
        <begin position="17"/>
        <end position="26"/>
    </location>
</feature>
<evidence type="ECO:0000256" key="7">
    <source>
        <dbReference type="ARBA" id="ARBA00023136"/>
    </source>
</evidence>
<keyword evidence="11" id="KW-1185">Reference proteome</keyword>
<feature type="transmembrane region" description="Helical" evidence="9">
    <location>
        <begin position="75"/>
        <end position="98"/>
    </location>
</feature>
<comment type="subcellular location">
    <subcellularLocation>
        <location evidence="1">Endomembrane system</location>
        <topology evidence="1">Multi-pass membrane protein</topology>
    </subcellularLocation>
</comment>
<reference evidence="10 11" key="1">
    <citation type="submission" date="2017-12" db="EMBL/GenBank/DDBJ databases">
        <title>Genome Sequence of the Amphotericin B-resistant Candida duobushaemulonii strain, B09383.</title>
        <authorList>
            <person name="Chow N.A."/>
            <person name="Gade L."/>
            <person name="Batra D."/>
            <person name="Rowe L.A."/>
            <person name="Loparev V.N."/>
            <person name="Litvintseva A.P."/>
        </authorList>
    </citation>
    <scope>NUCLEOTIDE SEQUENCE [LARGE SCALE GENOMIC DNA]</scope>
    <source>
        <strain evidence="10 11">B09383</strain>
    </source>
</reference>
<evidence type="ECO:0000256" key="5">
    <source>
        <dbReference type="ARBA" id="ARBA00022989"/>
    </source>
</evidence>
<organism evidence="10 11">
    <name type="scientific">Candidozyma duobushaemuli</name>
    <dbReference type="NCBI Taxonomy" id="1231522"/>
    <lineage>
        <taxon>Eukaryota</taxon>
        <taxon>Fungi</taxon>
        <taxon>Dikarya</taxon>
        <taxon>Ascomycota</taxon>
        <taxon>Saccharomycotina</taxon>
        <taxon>Pichiomycetes</taxon>
        <taxon>Metschnikowiaceae</taxon>
        <taxon>Candidozyma</taxon>
    </lineage>
</organism>
<keyword evidence="6" id="KW-0406">Ion transport</keyword>
<comment type="caution">
    <text evidence="10">The sequence shown here is derived from an EMBL/GenBank/DDBJ whole genome shotgun (WGS) entry which is preliminary data.</text>
</comment>
<dbReference type="EMBL" id="PKFP01000004">
    <property type="protein sequence ID" value="PVH15763.1"/>
    <property type="molecule type" value="Genomic_DNA"/>
</dbReference>
<sequence length="679" mass="75674">MNDIKASSILENSDSNRFQEMDDPKTNSHVVEGFESRSSQTSSEPKGAPMAEKSLGIRKSELIISQLEGRWHRGLYFFFIFIGMYITTVDNYTINIFISYATNSYKQHSLMATIGTIGAVASAASMPFFARAADVFGRLELFVVAMICKVMGIIIQSQALDIQRYAAGAVFYAFGSSGTVIVWQLCVSDASTLKWRLMALAPLCMPVIINTWSVGDITDQLLARHGWEFGIALWAFTTPLVCLPYMLTHLHLMWKASKTSTWTQIVNEKRQKFLDDSPTAKRFHDNILASTTWSEKLVARLKFISIHVAKKLVVILWEMDFIGFLLLAVVLGLLLVPLTLAGGDHFKWQQASTIVPLVMGFVTIPIFVIWESKLTKKPMLPFAVMKDRGVWAALCVGVFSTLITFMPGSYAYPVLLVGMNASVKIATRTAGLNQFTEGITVPVLGLMLTKVKRAKVFIIFGNFIMFIAMGLFVHFRGSNDGIRDKYYRDGVAIAMCISGVASATFYRLTSVSIQSCTNHEYMGPVTSIFATSYTIGIAFAKSISGAIWTQEMLGEITTRMINLNVDPSLAMIAYGSPYDFIAQYQWGSPERVAVSTAYAAIQRKLSIVGLCLCVPILVFILLLRNHKLVDSQNMDDEKQKSQNTDDEKNAAERETSQIIFKDDEDPILNFLRRPLGFLK</sequence>
<feature type="transmembrane region" description="Helical" evidence="9">
    <location>
        <begin position="197"/>
        <end position="215"/>
    </location>
</feature>
<dbReference type="RefSeq" id="XP_025336703.1">
    <property type="nucleotide sequence ID" value="XM_025482085.1"/>
</dbReference>
<comment type="similarity">
    <text evidence="2">Belongs to the major facilitator superfamily.</text>
</comment>
<evidence type="ECO:0000256" key="6">
    <source>
        <dbReference type="ARBA" id="ARBA00023065"/>
    </source>
</evidence>